<dbReference type="InterPro" id="IPR038726">
    <property type="entry name" value="PDDEXK_AddAB-type"/>
</dbReference>
<evidence type="ECO:0000313" key="3">
    <source>
        <dbReference type="Proteomes" id="UP001596091"/>
    </source>
</evidence>
<organism evidence="2 3">
    <name type="scientific">Acidicapsa dinghuensis</name>
    <dbReference type="NCBI Taxonomy" id="2218256"/>
    <lineage>
        <taxon>Bacteria</taxon>
        <taxon>Pseudomonadati</taxon>
        <taxon>Acidobacteriota</taxon>
        <taxon>Terriglobia</taxon>
        <taxon>Terriglobales</taxon>
        <taxon>Acidobacteriaceae</taxon>
        <taxon>Acidicapsa</taxon>
    </lineage>
</organism>
<dbReference type="InterPro" id="IPR011604">
    <property type="entry name" value="PDDEXK-like_dom_sf"/>
</dbReference>
<dbReference type="Gene3D" id="3.90.320.10">
    <property type="match status" value="1"/>
</dbReference>
<keyword evidence="3" id="KW-1185">Reference proteome</keyword>
<sequence length="922" mass="103616">MDADKSPEMQNPTSSIFSRRNARLETWLARNGMVLAASERTARSLAADLDAERLREGLQAWPTSAIYAWDRWIAEEWHARNRDGRMLLQPLQERALWMRAIKQRHNGELTLSAGRLAAMAQSAYRLLCGHAPNSLARGARSGWTNDAAVFSEWMDAFEKLCREEDAISPSRLTIEVASLLRKEQKSTPNPPLLLIGFDRLTSAQESLLDAWGEWATDRSDMPGAGRYVATHDAKTEIEACVRWIREQMEQSHSTRLMVIAPNLAERRGVLERTLRAESQNGAAIDFEFSLGVPLQRMSIARSAGMLLRWLSEPITETELDWLLGCGHLAVSAEEETGLQSVMLEIRHREWSSPAWGLEEFIAAAEHWAGRANSAIAISAVNTLHSRIDAVHAMLQVTPQMQSPRAWAEDARRLLDLLGWPGFIPLDSVAYQSRERWEKVLEDCAALGFDGSRMTWSEFATTAEDACKESVFAAESENPRVLIMEPLESAGQLADAIWFLGAEERSWPAQGQPHPLLPVGLQRSSGMPHASLREDWEIAERVTKRILASARSIVFSYAKRDGEAEQRPSPITLAIAGECIEVKQHADVLSAHTDRTEVFEDAPLLPFLNSELPGGSRSLTLQSLCPFQAFGVVRLRTEDDRRTNPALTPSQRGLLLHAVMRKVWDYNHAGGISDLESLLAVPDLRKFVSDIVKAVMRETFDPRRANAFPNRYPQRYLELESERLTRLVTEWLEYERTRLPFTIAGTEQEAEVMLGGLKLRLRLDRVDILPNGSRLILDYKTGLVNPKDWDGDRPEDVQLPLYACFAAPDNLEGLLFAQMAPGDMRFKGRVRNAAASLNATLKGTSGLVKDKLTSQQLDDWKQRIEELANDFVEGRANVDPKDVDKTCARCHLHAVCRIYENLPDDVWHEISDEDSADEGNQDE</sequence>
<gene>
    <name evidence="2" type="ORF">ACFPT7_11870</name>
</gene>
<evidence type="ECO:0000259" key="1">
    <source>
        <dbReference type="Pfam" id="PF12705"/>
    </source>
</evidence>
<dbReference type="RefSeq" id="WP_263339223.1">
    <property type="nucleotide sequence ID" value="NZ_JAGSYH010000005.1"/>
</dbReference>
<dbReference type="Pfam" id="PF12705">
    <property type="entry name" value="PDDEXK_1"/>
    <property type="match status" value="1"/>
</dbReference>
<protein>
    <submittedName>
        <fullName evidence="2">PD-(D/E)XK nuclease family protein</fullName>
    </submittedName>
</protein>
<feature type="domain" description="PD-(D/E)XK endonuclease-like" evidence="1">
    <location>
        <begin position="623"/>
        <end position="896"/>
    </location>
</feature>
<comment type="caution">
    <text evidence="2">The sequence shown here is derived from an EMBL/GenBank/DDBJ whole genome shotgun (WGS) entry which is preliminary data.</text>
</comment>
<dbReference type="EMBL" id="JBHSPH010000003">
    <property type="protein sequence ID" value="MFC5862993.1"/>
    <property type="molecule type" value="Genomic_DNA"/>
</dbReference>
<reference evidence="3" key="1">
    <citation type="journal article" date="2019" name="Int. J. Syst. Evol. Microbiol.">
        <title>The Global Catalogue of Microorganisms (GCM) 10K type strain sequencing project: providing services to taxonomists for standard genome sequencing and annotation.</title>
        <authorList>
            <consortium name="The Broad Institute Genomics Platform"/>
            <consortium name="The Broad Institute Genome Sequencing Center for Infectious Disease"/>
            <person name="Wu L."/>
            <person name="Ma J."/>
        </authorList>
    </citation>
    <scope>NUCLEOTIDE SEQUENCE [LARGE SCALE GENOMIC DNA]</scope>
    <source>
        <strain evidence="3">JCM 4087</strain>
    </source>
</reference>
<dbReference type="Proteomes" id="UP001596091">
    <property type="component" value="Unassembled WGS sequence"/>
</dbReference>
<dbReference type="SUPFAM" id="SSF52540">
    <property type="entry name" value="P-loop containing nucleoside triphosphate hydrolases"/>
    <property type="match status" value="1"/>
</dbReference>
<dbReference type="InterPro" id="IPR019925">
    <property type="entry name" value="DNA_repair_protein_predicted"/>
</dbReference>
<dbReference type="InterPro" id="IPR027417">
    <property type="entry name" value="P-loop_NTPase"/>
</dbReference>
<accession>A0ABW1EJ50</accession>
<evidence type="ECO:0000313" key="2">
    <source>
        <dbReference type="EMBL" id="MFC5862993.1"/>
    </source>
</evidence>
<name>A0ABW1EJ50_9BACT</name>
<dbReference type="NCBIfam" id="TIGR03623">
    <property type="entry name" value="probable DNA repair protein"/>
    <property type="match status" value="1"/>
</dbReference>
<proteinExistence type="predicted"/>